<organism evidence="4 5">
    <name type="scientific">Gordonia iterans</name>
    <dbReference type="NCBI Taxonomy" id="1004901"/>
    <lineage>
        <taxon>Bacteria</taxon>
        <taxon>Bacillati</taxon>
        <taxon>Actinomycetota</taxon>
        <taxon>Actinomycetes</taxon>
        <taxon>Mycobacteriales</taxon>
        <taxon>Gordoniaceae</taxon>
        <taxon>Gordonia</taxon>
    </lineage>
</organism>
<dbReference type="Pfam" id="PF00501">
    <property type="entry name" value="AMP-binding"/>
    <property type="match status" value="1"/>
</dbReference>
<dbReference type="Proteomes" id="UP000239814">
    <property type="component" value="Chromosome"/>
</dbReference>
<dbReference type="InterPro" id="IPR050237">
    <property type="entry name" value="ATP-dep_AMP-bd_enzyme"/>
</dbReference>
<dbReference type="AlphaFoldDB" id="A0A2S0KIW6"/>
<evidence type="ECO:0000256" key="1">
    <source>
        <dbReference type="SAM" id="MobiDB-lite"/>
    </source>
</evidence>
<evidence type="ECO:0000259" key="3">
    <source>
        <dbReference type="Pfam" id="PF00501"/>
    </source>
</evidence>
<evidence type="ECO:0000256" key="2">
    <source>
        <dbReference type="SAM" id="Phobius"/>
    </source>
</evidence>
<dbReference type="PROSITE" id="PS00455">
    <property type="entry name" value="AMP_BINDING"/>
    <property type="match status" value="1"/>
</dbReference>
<protein>
    <submittedName>
        <fullName evidence="4">Peptide synthase</fullName>
    </submittedName>
</protein>
<dbReference type="NCBIfam" id="NF006754">
    <property type="entry name" value="PRK09274.1"/>
    <property type="match status" value="1"/>
</dbReference>
<dbReference type="InterPro" id="IPR020845">
    <property type="entry name" value="AMP-binding_CS"/>
</dbReference>
<accession>A0A2S0KIW6</accession>
<keyword evidence="2" id="KW-0812">Transmembrane</keyword>
<feature type="region of interest" description="Disordered" evidence="1">
    <location>
        <begin position="556"/>
        <end position="577"/>
    </location>
</feature>
<sequence>MTDAAPLRIDALGRLDSQVAQRPDAPAITHAVGGTMALPDYRDVTFTELGAWSDALAGSFVADGITAGTRVIVLVDPGPELYAILFGLFKAGAVPVVIDPGMGLRAMVRCLSAARASAFIGVPKAHAVRLLFRRSFRDLTASVTVGRRWGWGGKTLASIRRAGLPAPSRTVPDADSLLLIAFTTGSTGPAKAVELTHGNLHAMLGSTRSLTGAGPEQTALVTLPIFGLLYLLLGTRIVLPPLDPSRVGDTDPLHAVDAINRFEVSTLFASPAVLAPLVEHADRHRTPMPSVRRVFSGGAPVTVAVVAGLRAVLPEDAEVFAGYGATEAIPMAAIESRELLSGLTELTRDGAGVCLGRPVGGLDLAIIPAVDRPLPRWGDIPALSGEVGEIVVSGAQVSTRYFWPATADAQTKIDDGDRIWHRTGDLGRIDGQGRLWFAGRKSQIVVTPSGVLHTVAVEQIFGSIPGVAATALAGVGERPRQVPVLCVQLTPGAEEAAVLDAVRSRAAEHPMTGEITEFLVHPGFPVDIRHNAKIKREELAEWAAVRLAADRKARPMTHLPTGGAAGYAPDDGAPDDRVPDDRAPVGGALEEGIAQLDQSRRRPGRVTVIALRTIPVAGWLLLFYAAYRRASGRPITHRALRGVVAADAFASVVLHTAQIPAALAAAGPERSRAATAALTLIFGMTWWKTRPEARS</sequence>
<keyword evidence="2" id="KW-1133">Transmembrane helix</keyword>
<dbReference type="InterPro" id="IPR000873">
    <property type="entry name" value="AMP-dep_synth/lig_dom"/>
</dbReference>
<gene>
    <name evidence="4" type="ORF">C6V83_16555</name>
</gene>
<reference evidence="4 5" key="1">
    <citation type="submission" date="2018-03" db="EMBL/GenBank/DDBJ databases">
        <title>Characteristics and genome of n-alkane degrading marine bacteria Gordonia iterans isolated from crude oil contaminated in Tae-an, South Korea.</title>
        <authorList>
            <person name="Lee S.-S."/>
            <person name="Kim H."/>
        </authorList>
    </citation>
    <scope>NUCLEOTIDE SEQUENCE [LARGE SCALE GENOMIC DNA]</scope>
    <source>
        <strain evidence="4 5">Co17</strain>
    </source>
</reference>
<feature type="transmembrane region" description="Helical" evidence="2">
    <location>
        <begin position="609"/>
        <end position="627"/>
    </location>
</feature>
<dbReference type="PANTHER" id="PTHR43767">
    <property type="entry name" value="LONG-CHAIN-FATTY-ACID--COA LIGASE"/>
    <property type="match status" value="1"/>
</dbReference>
<dbReference type="SUPFAM" id="SSF56801">
    <property type="entry name" value="Acetyl-CoA synthetase-like"/>
    <property type="match status" value="1"/>
</dbReference>
<keyword evidence="2" id="KW-0472">Membrane</keyword>
<proteinExistence type="predicted"/>
<dbReference type="OrthoDB" id="812569at2"/>
<name>A0A2S0KIW6_9ACTN</name>
<dbReference type="Gene3D" id="3.40.50.12780">
    <property type="entry name" value="N-terminal domain of ligase-like"/>
    <property type="match status" value="1"/>
</dbReference>
<dbReference type="KEGG" id="git:C6V83_16555"/>
<dbReference type="RefSeq" id="WP_105943329.1">
    <property type="nucleotide sequence ID" value="NZ_CP027433.1"/>
</dbReference>
<keyword evidence="5" id="KW-1185">Reference proteome</keyword>
<feature type="domain" description="AMP-dependent synthetase/ligase" evidence="3">
    <location>
        <begin position="16"/>
        <end position="402"/>
    </location>
</feature>
<evidence type="ECO:0000313" key="4">
    <source>
        <dbReference type="EMBL" id="AVM01625.1"/>
    </source>
</evidence>
<evidence type="ECO:0000313" key="5">
    <source>
        <dbReference type="Proteomes" id="UP000239814"/>
    </source>
</evidence>
<dbReference type="InterPro" id="IPR042099">
    <property type="entry name" value="ANL_N_sf"/>
</dbReference>
<dbReference type="PANTHER" id="PTHR43767:SF1">
    <property type="entry name" value="NONRIBOSOMAL PEPTIDE SYNTHASE PES1 (EUROFUNG)-RELATED"/>
    <property type="match status" value="1"/>
</dbReference>
<dbReference type="EMBL" id="CP027433">
    <property type="protein sequence ID" value="AVM01625.1"/>
    <property type="molecule type" value="Genomic_DNA"/>
</dbReference>